<name>A0A9P6CLL5_9AGAR</name>
<feature type="chain" id="PRO_5040231444" evidence="1">
    <location>
        <begin position="19"/>
        <end position="126"/>
    </location>
</feature>
<comment type="caution">
    <text evidence="2">The sequence shown here is derived from an EMBL/GenBank/DDBJ whole genome shotgun (WGS) entry which is preliminary data.</text>
</comment>
<organism evidence="2 3">
    <name type="scientific">Pholiota conissans</name>
    <dbReference type="NCBI Taxonomy" id="109636"/>
    <lineage>
        <taxon>Eukaryota</taxon>
        <taxon>Fungi</taxon>
        <taxon>Dikarya</taxon>
        <taxon>Basidiomycota</taxon>
        <taxon>Agaricomycotina</taxon>
        <taxon>Agaricomycetes</taxon>
        <taxon>Agaricomycetidae</taxon>
        <taxon>Agaricales</taxon>
        <taxon>Agaricineae</taxon>
        <taxon>Strophariaceae</taxon>
        <taxon>Pholiota</taxon>
    </lineage>
</organism>
<dbReference type="EMBL" id="MU155845">
    <property type="protein sequence ID" value="KAF9470797.1"/>
    <property type="molecule type" value="Genomic_DNA"/>
</dbReference>
<gene>
    <name evidence="2" type="ORF">BDN70DRAFT_981153</name>
</gene>
<keyword evidence="1" id="KW-0732">Signal</keyword>
<evidence type="ECO:0000256" key="1">
    <source>
        <dbReference type="SAM" id="SignalP"/>
    </source>
</evidence>
<protein>
    <submittedName>
        <fullName evidence="2">Uncharacterized protein</fullName>
    </submittedName>
</protein>
<reference evidence="2" key="1">
    <citation type="submission" date="2020-11" db="EMBL/GenBank/DDBJ databases">
        <authorList>
            <consortium name="DOE Joint Genome Institute"/>
            <person name="Ahrendt S."/>
            <person name="Riley R."/>
            <person name="Andreopoulos W."/>
            <person name="Labutti K."/>
            <person name="Pangilinan J."/>
            <person name="Ruiz-Duenas F.J."/>
            <person name="Barrasa J.M."/>
            <person name="Sanchez-Garcia M."/>
            <person name="Camarero S."/>
            <person name="Miyauchi S."/>
            <person name="Serrano A."/>
            <person name="Linde D."/>
            <person name="Babiker R."/>
            <person name="Drula E."/>
            <person name="Ayuso-Fernandez I."/>
            <person name="Pacheco R."/>
            <person name="Padilla G."/>
            <person name="Ferreira P."/>
            <person name="Barriuso J."/>
            <person name="Kellner H."/>
            <person name="Castanera R."/>
            <person name="Alfaro M."/>
            <person name="Ramirez L."/>
            <person name="Pisabarro A.G."/>
            <person name="Kuo A."/>
            <person name="Tritt A."/>
            <person name="Lipzen A."/>
            <person name="He G."/>
            <person name="Yan M."/>
            <person name="Ng V."/>
            <person name="Cullen D."/>
            <person name="Martin F."/>
            <person name="Rosso M.-N."/>
            <person name="Henrissat B."/>
            <person name="Hibbett D."/>
            <person name="Martinez A.T."/>
            <person name="Grigoriev I.V."/>
        </authorList>
    </citation>
    <scope>NUCLEOTIDE SEQUENCE</scope>
    <source>
        <strain evidence="2">CIRM-BRFM 674</strain>
    </source>
</reference>
<evidence type="ECO:0000313" key="2">
    <source>
        <dbReference type="EMBL" id="KAF9470797.1"/>
    </source>
</evidence>
<sequence>MRITTAFITALLTTASLAASITITTFTGTNCTGPAGQTSSVTPFECFPLNIPMVKSISYSGVPNTSTINFFKVTGAHSPCASAPLVLGNGSGCATAPDGCSFMDKYTKSLEKGFITRFSKYKTIKP</sequence>
<proteinExistence type="predicted"/>
<evidence type="ECO:0000313" key="3">
    <source>
        <dbReference type="Proteomes" id="UP000807469"/>
    </source>
</evidence>
<accession>A0A9P6CLL5</accession>
<dbReference type="Proteomes" id="UP000807469">
    <property type="component" value="Unassembled WGS sequence"/>
</dbReference>
<feature type="signal peptide" evidence="1">
    <location>
        <begin position="1"/>
        <end position="18"/>
    </location>
</feature>
<dbReference type="AlphaFoldDB" id="A0A9P6CLL5"/>
<keyword evidence="3" id="KW-1185">Reference proteome</keyword>